<organism evidence="13 14">
    <name type="scientific">Caldicellulosiruptor changbaiensis</name>
    <dbReference type="NCBI Taxonomy" id="1222016"/>
    <lineage>
        <taxon>Bacteria</taxon>
        <taxon>Bacillati</taxon>
        <taxon>Bacillota</taxon>
        <taxon>Bacillota incertae sedis</taxon>
        <taxon>Caldicellulosiruptorales</taxon>
        <taxon>Caldicellulosiruptoraceae</taxon>
        <taxon>Caldicellulosiruptor</taxon>
    </lineage>
</organism>
<evidence type="ECO:0000313" key="13">
    <source>
        <dbReference type="EMBL" id="AZT90175.1"/>
    </source>
</evidence>
<dbReference type="InterPro" id="IPR008145">
    <property type="entry name" value="GK/Ca_channel_bsu"/>
</dbReference>
<feature type="domain" description="Guanylate kinase-like" evidence="12">
    <location>
        <begin position="4"/>
        <end position="182"/>
    </location>
</feature>
<sequence length="199" mass="22912">MKEGLLIVISGPAGVGKGTVVGKLLERNPNIKLSISKTTRKPRPGEREGVNYFFVSRQQFEDDIKNDNFLEYAEYNNNYYGTPKDFVLETLKNGFDVILEIETQGALQVKSTFEDAVLIFILPPSMKELYNRLKKRATETEEEIEARLNIARGEIRLLPKYDYCVINDNVDKAVEAIEKIIEVEKLRTRRFDVQSFLKE</sequence>
<evidence type="ECO:0000256" key="1">
    <source>
        <dbReference type="ARBA" id="ARBA00003531"/>
    </source>
</evidence>
<keyword evidence="6 11" id="KW-0547">Nucleotide-binding</keyword>
<evidence type="ECO:0000256" key="2">
    <source>
        <dbReference type="ARBA" id="ARBA00005790"/>
    </source>
</evidence>
<evidence type="ECO:0000256" key="4">
    <source>
        <dbReference type="ARBA" id="ARBA00016296"/>
    </source>
</evidence>
<comment type="catalytic activity">
    <reaction evidence="10 11">
        <text>GMP + ATP = GDP + ADP</text>
        <dbReference type="Rhea" id="RHEA:20780"/>
        <dbReference type="ChEBI" id="CHEBI:30616"/>
        <dbReference type="ChEBI" id="CHEBI:58115"/>
        <dbReference type="ChEBI" id="CHEBI:58189"/>
        <dbReference type="ChEBI" id="CHEBI:456216"/>
        <dbReference type="EC" id="2.7.4.8"/>
    </reaction>
</comment>
<dbReference type="SMART" id="SM00072">
    <property type="entry name" value="GuKc"/>
    <property type="match status" value="1"/>
</dbReference>
<dbReference type="GO" id="GO:0005524">
    <property type="term" value="F:ATP binding"/>
    <property type="evidence" value="ECO:0007669"/>
    <property type="project" value="UniProtKB-UniRule"/>
</dbReference>
<evidence type="ECO:0000256" key="10">
    <source>
        <dbReference type="ARBA" id="ARBA00048594"/>
    </source>
</evidence>
<protein>
    <recommendedName>
        <fullName evidence="4 11">Guanylate kinase</fullName>
        <ecNumber evidence="3 11">2.7.4.8</ecNumber>
    </recommendedName>
    <alternativeName>
        <fullName evidence="9 11">GMP kinase</fullName>
    </alternativeName>
</protein>
<dbReference type="FunFam" id="3.30.63.10:FF:000002">
    <property type="entry name" value="Guanylate kinase 1"/>
    <property type="match status" value="1"/>
</dbReference>
<comment type="function">
    <text evidence="1 11">Essential for recycling GMP and indirectly, cGMP.</text>
</comment>
<accession>A0A3T0D518</accession>
<name>A0A3T0D518_9FIRM</name>
<dbReference type="InterPro" id="IPR027417">
    <property type="entry name" value="P-loop_NTPase"/>
</dbReference>
<dbReference type="AlphaFoldDB" id="A0A3T0D518"/>
<keyword evidence="11" id="KW-0963">Cytoplasm</keyword>
<reference evidence="13 14" key="1">
    <citation type="submission" date="2018-12" db="EMBL/GenBank/DDBJ databases">
        <title>Genome sequence from the cellulolytic species, Caldicellulosiruptor changbaiensis.</title>
        <authorList>
            <person name="Blumer-Schuette S.E."/>
            <person name="Mendoza C."/>
        </authorList>
    </citation>
    <scope>NUCLEOTIDE SEQUENCE [LARGE SCALE GENOMIC DNA]</scope>
    <source>
        <strain evidence="13 14">CBS-Z</strain>
    </source>
</reference>
<gene>
    <name evidence="11" type="primary">gmk</name>
    <name evidence="13" type="ORF">ELD05_05720</name>
</gene>
<keyword evidence="8 11" id="KW-0067">ATP-binding</keyword>
<comment type="subcellular location">
    <subcellularLocation>
        <location evidence="11">Cytoplasm</location>
    </subcellularLocation>
</comment>
<dbReference type="GO" id="GO:0004385">
    <property type="term" value="F:GMP kinase activity"/>
    <property type="evidence" value="ECO:0007669"/>
    <property type="project" value="UniProtKB-UniRule"/>
</dbReference>
<keyword evidence="14" id="KW-1185">Reference proteome</keyword>
<feature type="binding site" evidence="11">
    <location>
        <begin position="11"/>
        <end position="18"/>
    </location>
    <ligand>
        <name>ATP</name>
        <dbReference type="ChEBI" id="CHEBI:30616"/>
    </ligand>
</feature>
<dbReference type="PANTHER" id="PTHR23117">
    <property type="entry name" value="GUANYLATE KINASE-RELATED"/>
    <property type="match status" value="1"/>
</dbReference>
<evidence type="ECO:0000256" key="3">
    <source>
        <dbReference type="ARBA" id="ARBA00012961"/>
    </source>
</evidence>
<dbReference type="InterPro" id="IPR020590">
    <property type="entry name" value="Guanylate_kinase_CS"/>
</dbReference>
<evidence type="ECO:0000259" key="12">
    <source>
        <dbReference type="PROSITE" id="PS50052"/>
    </source>
</evidence>
<keyword evidence="7 11" id="KW-0418">Kinase</keyword>
<dbReference type="HAMAP" id="MF_00328">
    <property type="entry name" value="Guanylate_kinase"/>
    <property type="match status" value="1"/>
</dbReference>
<dbReference type="CDD" id="cd00071">
    <property type="entry name" value="GMPK"/>
    <property type="match status" value="1"/>
</dbReference>
<evidence type="ECO:0000256" key="8">
    <source>
        <dbReference type="ARBA" id="ARBA00022840"/>
    </source>
</evidence>
<dbReference type="NCBIfam" id="TIGR03263">
    <property type="entry name" value="guanyl_kin"/>
    <property type="match status" value="1"/>
</dbReference>
<dbReference type="Pfam" id="PF00625">
    <property type="entry name" value="Guanylate_kin"/>
    <property type="match status" value="1"/>
</dbReference>
<dbReference type="Gene3D" id="3.30.63.10">
    <property type="entry name" value="Guanylate Kinase phosphate binding domain"/>
    <property type="match status" value="1"/>
</dbReference>
<dbReference type="PROSITE" id="PS50052">
    <property type="entry name" value="GUANYLATE_KINASE_2"/>
    <property type="match status" value="1"/>
</dbReference>
<evidence type="ECO:0000313" key="14">
    <source>
        <dbReference type="Proteomes" id="UP000282930"/>
    </source>
</evidence>
<dbReference type="GO" id="GO:0005829">
    <property type="term" value="C:cytosol"/>
    <property type="evidence" value="ECO:0007669"/>
    <property type="project" value="TreeGrafter"/>
</dbReference>
<evidence type="ECO:0000256" key="7">
    <source>
        <dbReference type="ARBA" id="ARBA00022777"/>
    </source>
</evidence>
<dbReference type="PROSITE" id="PS00856">
    <property type="entry name" value="GUANYLATE_KINASE_1"/>
    <property type="match status" value="1"/>
</dbReference>
<dbReference type="Proteomes" id="UP000282930">
    <property type="component" value="Chromosome"/>
</dbReference>
<evidence type="ECO:0000256" key="9">
    <source>
        <dbReference type="ARBA" id="ARBA00030128"/>
    </source>
</evidence>
<dbReference type="EMBL" id="CP034791">
    <property type="protein sequence ID" value="AZT90175.1"/>
    <property type="molecule type" value="Genomic_DNA"/>
</dbReference>
<comment type="similarity">
    <text evidence="2 11">Belongs to the guanylate kinase family.</text>
</comment>
<dbReference type="PANTHER" id="PTHR23117:SF13">
    <property type="entry name" value="GUANYLATE KINASE"/>
    <property type="match status" value="1"/>
</dbReference>
<dbReference type="InterPro" id="IPR008144">
    <property type="entry name" value="Guanylate_kin-like_dom"/>
</dbReference>
<keyword evidence="5 11" id="KW-0808">Transferase</keyword>
<dbReference type="EC" id="2.7.4.8" evidence="3 11"/>
<dbReference type="Gene3D" id="3.40.50.300">
    <property type="entry name" value="P-loop containing nucleotide triphosphate hydrolases"/>
    <property type="match status" value="1"/>
</dbReference>
<evidence type="ECO:0000256" key="11">
    <source>
        <dbReference type="HAMAP-Rule" id="MF_00328"/>
    </source>
</evidence>
<dbReference type="RefSeq" id="WP_011917606.1">
    <property type="nucleotide sequence ID" value="NZ_CP034791.1"/>
</dbReference>
<proteinExistence type="inferred from homology"/>
<dbReference type="InterPro" id="IPR017665">
    <property type="entry name" value="Guanylate_kinase"/>
</dbReference>
<evidence type="ECO:0000256" key="6">
    <source>
        <dbReference type="ARBA" id="ARBA00022741"/>
    </source>
</evidence>
<dbReference type="SUPFAM" id="SSF52540">
    <property type="entry name" value="P-loop containing nucleoside triphosphate hydrolases"/>
    <property type="match status" value="1"/>
</dbReference>
<evidence type="ECO:0000256" key="5">
    <source>
        <dbReference type="ARBA" id="ARBA00022679"/>
    </source>
</evidence>
<dbReference type="KEGG" id="ccha:ELD05_05720"/>